<dbReference type="InterPro" id="IPR027417">
    <property type="entry name" value="P-loop_NTPase"/>
</dbReference>
<dbReference type="Gene3D" id="3.40.50.300">
    <property type="entry name" value="P-loop containing nucleotide triphosphate hydrolases"/>
    <property type="match status" value="1"/>
</dbReference>
<proteinExistence type="predicted"/>
<dbReference type="Pfam" id="PF00005">
    <property type="entry name" value="ABC_tran"/>
    <property type="match status" value="1"/>
</dbReference>
<dbReference type="SMART" id="SM00382">
    <property type="entry name" value="AAA"/>
    <property type="match status" value="1"/>
</dbReference>
<dbReference type="InterPro" id="IPR017871">
    <property type="entry name" value="ABC_transporter-like_CS"/>
</dbReference>
<reference evidence="9 10" key="1">
    <citation type="submission" date="2016-08" db="EMBL/GenBank/DDBJ databases">
        <title>A novel genetic cassette of butanologenic Thermoanaerobacterium thermosaccharolyticum that directly convert cellulose to butanol.</title>
        <authorList>
            <person name="Li T."/>
            <person name="He J."/>
        </authorList>
    </citation>
    <scope>NUCLEOTIDE SEQUENCE [LARGE SCALE GENOMIC DNA]</scope>
    <source>
        <strain evidence="9 10">TG57</strain>
    </source>
</reference>
<dbReference type="InterPro" id="IPR003439">
    <property type="entry name" value="ABC_transporter-like_ATP-bd"/>
</dbReference>
<evidence type="ECO:0000256" key="5">
    <source>
        <dbReference type="ARBA" id="ARBA00022741"/>
    </source>
</evidence>
<keyword evidence="3" id="KW-1003">Cell membrane</keyword>
<dbReference type="Gene3D" id="1.20.1560.10">
    <property type="entry name" value="ABC transporter type 1, transmembrane domain"/>
    <property type="match status" value="1"/>
</dbReference>
<evidence type="ECO:0000256" key="2">
    <source>
        <dbReference type="ARBA" id="ARBA00022448"/>
    </source>
</evidence>
<evidence type="ECO:0000256" key="3">
    <source>
        <dbReference type="ARBA" id="ARBA00022475"/>
    </source>
</evidence>
<dbReference type="SUPFAM" id="SSF90123">
    <property type="entry name" value="ABC transporter transmembrane region"/>
    <property type="match status" value="1"/>
</dbReference>
<dbReference type="GO" id="GO:0015421">
    <property type="term" value="F:ABC-type oligopeptide transporter activity"/>
    <property type="evidence" value="ECO:0007669"/>
    <property type="project" value="TreeGrafter"/>
</dbReference>
<evidence type="ECO:0000313" key="10">
    <source>
        <dbReference type="Proteomes" id="UP000214975"/>
    </source>
</evidence>
<organism evidence="9 10">
    <name type="scientific">Thermoanaerobacterium thermosaccharolyticum</name>
    <name type="common">Clostridium thermosaccharolyticum</name>
    <dbReference type="NCBI Taxonomy" id="1517"/>
    <lineage>
        <taxon>Bacteria</taxon>
        <taxon>Bacillati</taxon>
        <taxon>Bacillota</taxon>
        <taxon>Clostridia</taxon>
        <taxon>Thermoanaerobacterales</taxon>
        <taxon>Thermoanaerobacteraceae</taxon>
        <taxon>Thermoanaerobacterium</taxon>
    </lineage>
</organism>
<dbReference type="AlphaFoldDB" id="A0A223HY83"/>
<dbReference type="Pfam" id="PF00664">
    <property type="entry name" value="ABC_membrane"/>
    <property type="match status" value="1"/>
</dbReference>
<keyword evidence="5" id="KW-0547">Nucleotide-binding</keyword>
<dbReference type="EMBL" id="CP016893">
    <property type="protein sequence ID" value="AST57235.1"/>
    <property type="molecule type" value="Genomic_DNA"/>
</dbReference>
<dbReference type="SUPFAM" id="SSF52540">
    <property type="entry name" value="P-loop containing nucleoside triphosphate hydrolases"/>
    <property type="match status" value="1"/>
</dbReference>
<gene>
    <name evidence="9" type="ORF">Thert_01134</name>
</gene>
<evidence type="ECO:0000313" key="9">
    <source>
        <dbReference type="EMBL" id="AST57235.1"/>
    </source>
</evidence>
<dbReference type="RefSeq" id="WP_094397129.1">
    <property type="nucleotide sequence ID" value="NZ_CP016893.1"/>
</dbReference>
<dbReference type="GO" id="GO:0005886">
    <property type="term" value="C:plasma membrane"/>
    <property type="evidence" value="ECO:0007669"/>
    <property type="project" value="UniProtKB-SubCell"/>
</dbReference>
<dbReference type="InterPro" id="IPR011527">
    <property type="entry name" value="ABC1_TM_dom"/>
</dbReference>
<evidence type="ECO:0000256" key="7">
    <source>
        <dbReference type="ARBA" id="ARBA00022989"/>
    </source>
</evidence>
<keyword evidence="4" id="KW-0812">Transmembrane</keyword>
<evidence type="ECO:0000256" key="8">
    <source>
        <dbReference type="ARBA" id="ARBA00023136"/>
    </source>
</evidence>
<evidence type="ECO:0000256" key="4">
    <source>
        <dbReference type="ARBA" id="ARBA00022692"/>
    </source>
</evidence>
<dbReference type="PANTHER" id="PTHR43394:SF1">
    <property type="entry name" value="ATP-BINDING CASSETTE SUB-FAMILY B MEMBER 10, MITOCHONDRIAL"/>
    <property type="match status" value="1"/>
</dbReference>
<dbReference type="InterPro" id="IPR039421">
    <property type="entry name" value="Type_1_exporter"/>
</dbReference>
<sequence>MRRVLKYVLRYKWHVIIPTIAMILAIALDMFNPYLQELITDKVFIGGNKSLLWPILWGFIAITFLRAVLGYVKEYIFDVLSAKISIDIKKDLFDHIQSLPFSYFDSMNTGELMSRIGEDVDNVWRSVSFGIRMFIENMIYFITASVILFLINWKLTVVSLLGMPFIGYLALQFEKKIGISYGKLSDQGVLMNTAAQENIAGVRLVKAFAREKYEIMKFLNLNNENFELSMEQNKIVAKYFPPIDFLTNFSIVILVVLGGILVVKNSLSIGELVAFSGYIYMLIWPMRMLGFLTNLIAQADASAKKIMKIMDVVPSIRDSDESIRIKNLKGDVEFRNVSFKYNDELVLKNINFKVDAGKTVAIMGTTGSGKSSLVNLIGRYYDVSDGAVYIDGYDVRDINLHDLRSQMAVVQQDTFLFSESIEENVRFGKENATFEEVKEALRLACADDFVEEFDDKYDTIIGERGIGLSGGQKQRISIARALIRDAKILILDDATSALDMDTEFRLLKNLSERRKNATTFIIAHRISAVKNADMILYMEDGRIVERGTHEELLKKRGRYYEIYLEQFKNFSDVEYSETDVCN</sequence>
<keyword evidence="6" id="KW-0067">ATP-binding</keyword>
<dbReference type="InterPro" id="IPR003593">
    <property type="entry name" value="AAA+_ATPase"/>
</dbReference>
<dbReference type="InterPro" id="IPR036640">
    <property type="entry name" value="ABC1_TM_sf"/>
</dbReference>
<dbReference type="CDD" id="cd18542">
    <property type="entry name" value="ABC_6TM_YknU_like"/>
    <property type="match status" value="1"/>
</dbReference>
<keyword evidence="7" id="KW-1133">Transmembrane helix</keyword>
<evidence type="ECO:0000256" key="1">
    <source>
        <dbReference type="ARBA" id="ARBA00004651"/>
    </source>
</evidence>
<comment type="subcellular location">
    <subcellularLocation>
        <location evidence="1">Cell membrane</location>
        <topology evidence="1">Multi-pass membrane protein</topology>
    </subcellularLocation>
</comment>
<dbReference type="PROSITE" id="PS50893">
    <property type="entry name" value="ABC_TRANSPORTER_2"/>
    <property type="match status" value="1"/>
</dbReference>
<accession>A0A223HY83</accession>
<dbReference type="GO" id="GO:0005524">
    <property type="term" value="F:ATP binding"/>
    <property type="evidence" value="ECO:0007669"/>
    <property type="project" value="UniProtKB-KW"/>
</dbReference>
<protein>
    <submittedName>
        <fullName evidence="9">ABC transporter</fullName>
    </submittedName>
</protein>
<keyword evidence="2" id="KW-0813">Transport</keyword>
<dbReference type="Proteomes" id="UP000214975">
    <property type="component" value="Chromosome"/>
</dbReference>
<dbReference type="GO" id="GO:0016887">
    <property type="term" value="F:ATP hydrolysis activity"/>
    <property type="evidence" value="ECO:0007669"/>
    <property type="project" value="InterPro"/>
</dbReference>
<dbReference type="PROSITE" id="PS50929">
    <property type="entry name" value="ABC_TM1F"/>
    <property type="match status" value="1"/>
</dbReference>
<dbReference type="PANTHER" id="PTHR43394">
    <property type="entry name" value="ATP-DEPENDENT PERMEASE MDL1, MITOCHONDRIAL"/>
    <property type="match status" value="1"/>
</dbReference>
<evidence type="ECO:0000256" key="6">
    <source>
        <dbReference type="ARBA" id="ARBA00022840"/>
    </source>
</evidence>
<keyword evidence="8" id="KW-0472">Membrane</keyword>
<dbReference type="FunFam" id="3.40.50.300:FF:000221">
    <property type="entry name" value="Multidrug ABC transporter ATP-binding protein"/>
    <property type="match status" value="1"/>
</dbReference>
<name>A0A223HY83_THETR</name>
<dbReference type="PROSITE" id="PS00211">
    <property type="entry name" value="ABC_TRANSPORTER_1"/>
    <property type="match status" value="1"/>
</dbReference>